<dbReference type="GO" id="GO:0016567">
    <property type="term" value="P:protein ubiquitination"/>
    <property type="evidence" value="ECO:0007669"/>
    <property type="project" value="InterPro"/>
</dbReference>
<dbReference type="InterPro" id="IPR000608">
    <property type="entry name" value="UBC"/>
</dbReference>
<dbReference type="InterPro" id="IPR003613">
    <property type="entry name" value="Ubox_domain"/>
</dbReference>
<dbReference type="PROSITE" id="PS50234">
    <property type="entry name" value="VWFA"/>
    <property type="match status" value="1"/>
</dbReference>
<dbReference type="EMBL" id="JAGTTL010000027">
    <property type="protein sequence ID" value="KAK6300344.1"/>
    <property type="molecule type" value="Genomic_DNA"/>
</dbReference>
<evidence type="ECO:0000313" key="3">
    <source>
        <dbReference type="EMBL" id="KAK6300344.1"/>
    </source>
</evidence>
<dbReference type="Gene3D" id="3.10.20.90">
    <property type="entry name" value="Phosphatidylinositol 3-kinase Catalytic Subunit, Chain A, domain 1"/>
    <property type="match status" value="1"/>
</dbReference>
<dbReference type="Gene3D" id="3.40.50.410">
    <property type="entry name" value="von Willebrand factor, type A domain"/>
    <property type="match status" value="1"/>
</dbReference>
<dbReference type="Pfam" id="PF00179">
    <property type="entry name" value="UQ_con"/>
    <property type="match status" value="1"/>
</dbReference>
<dbReference type="Pfam" id="PF04564">
    <property type="entry name" value="U-box"/>
    <property type="match status" value="1"/>
</dbReference>
<keyword evidence="4" id="KW-1185">Reference proteome</keyword>
<dbReference type="CDD" id="cd17039">
    <property type="entry name" value="Ubl_ubiquitin_like"/>
    <property type="match status" value="1"/>
</dbReference>
<dbReference type="SUPFAM" id="SSF57850">
    <property type="entry name" value="RING/U-box"/>
    <property type="match status" value="1"/>
</dbReference>
<feature type="domain" description="UBC core" evidence="1">
    <location>
        <begin position="591"/>
        <end position="737"/>
    </location>
</feature>
<dbReference type="Pfam" id="PF13519">
    <property type="entry name" value="VWA_2"/>
    <property type="match status" value="1"/>
</dbReference>
<comment type="caution">
    <text evidence="3">The sequence shown here is derived from an EMBL/GenBank/DDBJ whole genome shotgun (WGS) entry which is preliminary data.</text>
</comment>
<dbReference type="InterPro" id="IPR036465">
    <property type="entry name" value="vWFA_dom_sf"/>
</dbReference>
<evidence type="ECO:0000313" key="4">
    <source>
        <dbReference type="Proteomes" id="UP001356427"/>
    </source>
</evidence>
<evidence type="ECO:0000259" key="2">
    <source>
        <dbReference type="PROSITE" id="PS50234"/>
    </source>
</evidence>
<dbReference type="CDD" id="cd00198">
    <property type="entry name" value="vWFA"/>
    <property type="match status" value="1"/>
</dbReference>
<gene>
    <name evidence="3" type="ORF">J4Q44_G00284420</name>
</gene>
<dbReference type="PROSITE" id="PS50127">
    <property type="entry name" value="UBC_2"/>
    <property type="match status" value="1"/>
</dbReference>
<dbReference type="PANTHER" id="PTHR24068">
    <property type="entry name" value="UBIQUITIN-CONJUGATING ENZYME E2"/>
    <property type="match status" value="1"/>
</dbReference>
<protein>
    <submittedName>
        <fullName evidence="3">Uncharacterized protein</fullName>
    </submittedName>
</protein>
<proteinExistence type="predicted"/>
<feature type="domain" description="VWFA" evidence="2">
    <location>
        <begin position="341"/>
        <end position="534"/>
    </location>
</feature>
<dbReference type="SMART" id="SM00212">
    <property type="entry name" value="UBCc"/>
    <property type="match status" value="1"/>
</dbReference>
<dbReference type="SMART" id="SM00327">
    <property type="entry name" value="VWA"/>
    <property type="match status" value="1"/>
</dbReference>
<dbReference type="InterPro" id="IPR002035">
    <property type="entry name" value="VWF_A"/>
</dbReference>
<dbReference type="Gene3D" id="3.30.40.10">
    <property type="entry name" value="Zinc/RING finger domain, C3HC4 (zinc finger)"/>
    <property type="match status" value="1"/>
</dbReference>
<dbReference type="SUPFAM" id="SSF54236">
    <property type="entry name" value="Ubiquitin-like"/>
    <property type="match status" value="1"/>
</dbReference>
<organism evidence="3 4">
    <name type="scientific">Coregonus suidteri</name>
    <dbReference type="NCBI Taxonomy" id="861788"/>
    <lineage>
        <taxon>Eukaryota</taxon>
        <taxon>Metazoa</taxon>
        <taxon>Chordata</taxon>
        <taxon>Craniata</taxon>
        <taxon>Vertebrata</taxon>
        <taxon>Euteleostomi</taxon>
        <taxon>Actinopterygii</taxon>
        <taxon>Neopterygii</taxon>
        <taxon>Teleostei</taxon>
        <taxon>Protacanthopterygii</taxon>
        <taxon>Salmoniformes</taxon>
        <taxon>Salmonidae</taxon>
        <taxon>Coregoninae</taxon>
        <taxon>Coregonus</taxon>
    </lineage>
</organism>
<dbReference type="InterPro" id="IPR016135">
    <property type="entry name" value="UBQ-conjugating_enzyme/RWD"/>
</dbReference>
<name>A0AAN8L3I5_9TELE</name>
<dbReference type="Proteomes" id="UP001356427">
    <property type="component" value="Unassembled WGS sequence"/>
</dbReference>
<reference evidence="3 4" key="1">
    <citation type="submission" date="2021-04" db="EMBL/GenBank/DDBJ databases">
        <authorList>
            <person name="De Guttry C."/>
            <person name="Zahm M."/>
            <person name="Klopp C."/>
            <person name="Cabau C."/>
            <person name="Louis A."/>
            <person name="Berthelot C."/>
            <person name="Parey E."/>
            <person name="Roest Crollius H."/>
            <person name="Montfort J."/>
            <person name="Robinson-Rechavi M."/>
            <person name="Bucao C."/>
            <person name="Bouchez O."/>
            <person name="Gislard M."/>
            <person name="Lluch J."/>
            <person name="Milhes M."/>
            <person name="Lampietro C."/>
            <person name="Lopez Roques C."/>
            <person name="Donnadieu C."/>
            <person name="Braasch I."/>
            <person name="Desvignes T."/>
            <person name="Postlethwait J."/>
            <person name="Bobe J."/>
            <person name="Wedekind C."/>
            <person name="Guiguen Y."/>
        </authorList>
    </citation>
    <scope>NUCLEOTIDE SEQUENCE [LARGE SCALE GENOMIC DNA]</scope>
    <source>
        <strain evidence="3">Cs_M1</strain>
        <tissue evidence="3">Blood</tissue>
    </source>
</reference>
<dbReference type="CDD" id="cd23833">
    <property type="entry name" value="UBCc_ApmR795-like"/>
    <property type="match status" value="1"/>
</dbReference>
<sequence length="877" mass="99354">MDPAQNTVEDLMLRICHQEAIGNSKAVCLYTIEGMPLTDDPFFNTWSLKDRHIENGSELYAIFTPKENLKQAPQMPQREMTDISGEENVRCHIMLKGDYEVKVDLASDTIRVLRRKLSNESGIPEHVLLYKGEHGETLQDCGINEETTVHFSLSSFPDEKPDNMEFYLNDVVPSVQQTQKGLSAFFSSLYTISVKHSGEGFKKVNAYIRKLSGCNPLAQSLYQLLGRNESGSRTQKIAIVEGLYTLFRELLPSRNKKRGDKIIEDPDVFENAPVCWAYLISKAEKESSQHEVFAPINLTSQPGVRFCDPVQVPGLPDVFEREMRDTRSDQTFMTTRTPKEAILVLVDSSSSMNKTCYDSDDKMTRLDAVKQLFDSFTTRSMAYDFHHVIGLVKFDSSAKTLHTFTETLETFKDYMHNLKANVGTVLYDALNHGISELEKVGKQFPDCRLRIICLTDGNDFGSKTKPHDVATKLMRSNIIVDAIIVGNVNNHVLHGISNATGGCCFKPATGTAGLKLFEMETVLSLELRKPKEKLDPSSIMSKSVLTTLFAKNGYDEEPEVSLPSELNNKVTVTEISLKKNIKESKSSRFLEKDKRILEELKSLHCDPHPFCTVLPLESDFTFWKILMQGPPDTPYENGAFELYCQFGAEYPVKPPLVRFVTPVYHCNVNSVGRICHNIFDRNYSAHITMREILDAVYGLLIVPEPEDPLDSILAEEFLTSREKYEQEARKNTEETAGKSMDEMEQKLVGEELTKKFTPSHLVCSLTKKMFIDPVKNQDGTVYERKAIERHLKMQRTDPKTKKLLRRTDLKHLLLMLMSSGDNNQAQRGTRPQPALRLPPLCRASAYWEKIWQRDAEEDSNSCTAAVSPIAAGLWEQQ</sequence>
<dbReference type="AlphaFoldDB" id="A0AAN8L3I5"/>
<dbReference type="SUPFAM" id="SSF54495">
    <property type="entry name" value="UBC-like"/>
    <property type="match status" value="1"/>
</dbReference>
<dbReference type="SUPFAM" id="SSF53300">
    <property type="entry name" value="vWA-like"/>
    <property type="match status" value="1"/>
</dbReference>
<dbReference type="Gene3D" id="3.10.110.10">
    <property type="entry name" value="Ubiquitin Conjugating Enzyme"/>
    <property type="match status" value="1"/>
</dbReference>
<accession>A0AAN8L3I5</accession>
<evidence type="ECO:0000259" key="1">
    <source>
        <dbReference type="PROSITE" id="PS50127"/>
    </source>
</evidence>
<dbReference type="SMART" id="SM00504">
    <property type="entry name" value="Ubox"/>
    <property type="match status" value="1"/>
</dbReference>
<dbReference type="GO" id="GO:0004842">
    <property type="term" value="F:ubiquitin-protein transferase activity"/>
    <property type="evidence" value="ECO:0007669"/>
    <property type="project" value="InterPro"/>
</dbReference>
<dbReference type="InterPro" id="IPR029071">
    <property type="entry name" value="Ubiquitin-like_domsf"/>
</dbReference>
<dbReference type="InterPro" id="IPR013083">
    <property type="entry name" value="Znf_RING/FYVE/PHD"/>
</dbReference>